<name>A0A8J7J773_9BACT</name>
<dbReference type="InterPro" id="IPR001789">
    <property type="entry name" value="Sig_transdc_resp-reg_receiver"/>
</dbReference>
<keyword evidence="3" id="KW-0175">Coiled coil</keyword>
<dbReference type="RefSeq" id="WP_199383813.1">
    <property type="nucleotide sequence ID" value="NZ_JAEMHM010000007.1"/>
</dbReference>
<evidence type="ECO:0000259" key="4">
    <source>
        <dbReference type="PROSITE" id="PS50110"/>
    </source>
</evidence>
<dbReference type="InterPro" id="IPR001932">
    <property type="entry name" value="PPM-type_phosphatase-like_dom"/>
</dbReference>
<feature type="coiled-coil region" evidence="3">
    <location>
        <begin position="132"/>
        <end position="159"/>
    </location>
</feature>
<evidence type="ECO:0000256" key="3">
    <source>
        <dbReference type="SAM" id="Coils"/>
    </source>
</evidence>
<accession>A0A8J7J773</accession>
<gene>
    <name evidence="5" type="ORF">JFN93_09375</name>
</gene>
<dbReference type="InterPro" id="IPR011006">
    <property type="entry name" value="CheY-like_superfamily"/>
</dbReference>
<dbReference type="SUPFAM" id="SSF52172">
    <property type="entry name" value="CheY-like"/>
    <property type="match status" value="1"/>
</dbReference>
<evidence type="ECO:0000313" key="6">
    <source>
        <dbReference type="Proteomes" id="UP000636888"/>
    </source>
</evidence>
<organism evidence="5 6">
    <name type="scientific">Geomesophilobacter sediminis</name>
    <dbReference type="NCBI Taxonomy" id="2798584"/>
    <lineage>
        <taxon>Bacteria</taxon>
        <taxon>Pseudomonadati</taxon>
        <taxon>Thermodesulfobacteriota</taxon>
        <taxon>Desulfuromonadia</taxon>
        <taxon>Geobacterales</taxon>
        <taxon>Geobacteraceae</taxon>
        <taxon>Geomesophilobacter</taxon>
    </lineage>
</organism>
<dbReference type="Gene3D" id="3.60.40.10">
    <property type="entry name" value="PPM-type phosphatase domain"/>
    <property type="match status" value="1"/>
</dbReference>
<dbReference type="Gene3D" id="3.40.50.2300">
    <property type="match status" value="1"/>
</dbReference>
<evidence type="ECO:0000313" key="5">
    <source>
        <dbReference type="EMBL" id="MBJ6724916.1"/>
    </source>
</evidence>
<dbReference type="InterPro" id="IPR052016">
    <property type="entry name" value="Bact_Sigma-Reg"/>
</dbReference>
<evidence type="ECO:0000256" key="2">
    <source>
        <dbReference type="PROSITE-ProRule" id="PRU00169"/>
    </source>
</evidence>
<comment type="caution">
    <text evidence="5">The sequence shown here is derived from an EMBL/GenBank/DDBJ whole genome shotgun (WGS) entry which is preliminary data.</text>
</comment>
<protein>
    <submittedName>
        <fullName evidence="5">SpoIIE family protein phosphatase</fullName>
    </submittedName>
</protein>
<dbReference type="Proteomes" id="UP000636888">
    <property type="component" value="Unassembled WGS sequence"/>
</dbReference>
<dbReference type="SMART" id="SM00331">
    <property type="entry name" value="PP2C_SIG"/>
    <property type="match status" value="1"/>
</dbReference>
<evidence type="ECO:0000256" key="1">
    <source>
        <dbReference type="ARBA" id="ARBA00022801"/>
    </source>
</evidence>
<dbReference type="SMART" id="SM00448">
    <property type="entry name" value="REC"/>
    <property type="match status" value="1"/>
</dbReference>
<dbReference type="PROSITE" id="PS50110">
    <property type="entry name" value="RESPONSE_REGULATORY"/>
    <property type="match status" value="1"/>
</dbReference>
<dbReference type="InterPro" id="IPR036457">
    <property type="entry name" value="PPM-type-like_dom_sf"/>
</dbReference>
<dbReference type="PANTHER" id="PTHR43156:SF2">
    <property type="entry name" value="STAGE II SPORULATION PROTEIN E"/>
    <property type="match status" value="1"/>
</dbReference>
<proteinExistence type="predicted"/>
<reference evidence="5" key="1">
    <citation type="submission" date="2020-12" db="EMBL/GenBank/DDBJ databases">
        <title>Geomonas sp. Red875, isolated from river sediment.</title>
        <authorList>
            <person name="Xu Z."/>
            <person name="Zhang Z."/>
            <person name="Masuda Y."/>
            <person name="Itoh H."/>
            <person name="Senoo K."/>
        </authorList>
    </citation>
    <scope>NUCLEOTIDE SEQUENCE</scope>
    <source>
        <strain evidence="5">Red875</strain>
    </source>
</reference>
<sequence length="396" mass="43934">MNRNILVVDDSRAMREVIPRILREAGFECCAVEGVDQALEELERDSFGLVLCDIEMPGKNGIVLLKEIVSTMSDIFVVMLTGVTDPVVVMECMHLGAKDYVMKPFDAERLRVTVKNTLEQRQLFLEHRSYQLDLEQKVLEQTEQIRVNLEEKAMLAKEMEIAQEIQSALIPQFIPGTRRIHFATHYRPAGVLGGDYFDVFFRGDGIMDVVIADVAGHNVGSALIVAEIRGAFQAHSAAGLGCAEMLALLNESLYDDLTRAGLFFSMFYLRLDERRMTASYSCAGHNPALYVHADGRVAALDTEGMIIGVVPKISFEERSLPLCPGDRLILYTDGSVEAENRAGRMYGLKRLARSFKEGLGEESGTALQRALADLNTFTEGVPLKDDLALVVATVRH</sequence>
<feature type="domain" description="Response regulatory" evidence="4">
    <location>
        <begin position="4"/>
        <end position="118"/>
    </location>
</feature>
<dbReference type="PANTHER" id="PTHR43156">
    <property type="entry name" value="STAGE II SPORULATION PROTEIN E-RELATED"/>
    <property type="match status" value="1"/>
</dbReference>
<dbReference type="GO" id="GO:0000160">
    <property type="term" value="P:phosphorelay signal transduction system"/>
    <property type="evidence" value="ECO:0007669"/>
    <property type="project" value="InterPro"/>
</dbReference>
<dbReference type="EMBL" id="JAEMHM010000007">
    <property type="protein sequence ID" value="MBJ6724916.1"/>
    <property type="molecule type" value="Genomic_DNA"/>
</dbReference>
<dbReference type="AlphaFoldDB" id="A0A8J7J773"/>
<dbReference type="Pfam" id="PF07228">
    <property type="entry name" value="SpoIIE"/>
    <property type="match status" value="1"/>
</dbReference>
<keyword evidence="6" id="KW-1185">Reference proteome</keyword>
<dbReference type="Pfam" id="PF00072">
    <property type="entry name" value="Response_reg"/>
    <property type="match status" value="1"/>
</dbReference>
<keyword evidence="1" id="KW-0378">Hydrolase</keyword>
<dbReference type="GO" id="GO:0016791">
    <property type="term" value="F:phosphatase activity"/>
    <property type="evidence" value="ECO:0007669"/>
    <property type="project" value="TreeGrafter"/>
</dbReference>
<feature type="modified residue" description="4-aspartylphosphate" evidence="2">
    <location>
        <position position="53"/>
    </location>
</feature>
<keyword evidence="2" id="KW-0597">Phosphoprotein</keyword>